<dbReference type="InterPro" id="IPR018244">
    <property type="entry name" value="Allrgn_V5/Tpx1_CS"/>
</dbReference>
<dbReference type="EMBL" id="BQKY01000005">
    <property type="protein sequence ID" value="GJN89763.1"/>
    <property type="molecule type" value="Genomic_DNA"/>
</dbReference>
<feature type="compositionally biased region" description="Polar residues" evidence="1">
    <location>
        <begin position="75"/>
        <end position="90"/>
    </location>
</feature>
<proteinExistence type="predicted"/>
<evidence type="ECO:0000313" key="4">
    <source>
        <dbReference type="EMBL" id="GJN89763.1"/>
    </source>
</evidence>
<evidence type="ECO:0000259" key="3">
    <source>
        <dbReference type="SMART" id="SM00198"/>
    </source>
</evidence>
<dbReference type="InterPro" id="IPR014044">
    <property type="entry name" value="CAP_dom"/>
</dbReference>
<reference evidence="4 5" key="1">
    <citation type="submission" date="2021-12" db="EMBL/GenBank/DDBJ databases">
        <title>High titer production of polyol ester of fatty acids by Rhodotorula paludigena BS15 towards product separation-free biomass refinery.</title>
        <authorList>
            <person name="Mano J."/>
            <person name="Ono H."/>
            <person name="Tanaka T."/>
            <person name="Naito K."/>
            <person name="Sushida H."/>
            <person name="Ike M."/>
            <person name="Tokuyasu K."/>
            <person name="Kitaoka M."/>
        </authorList>
    </citation>
    <scope>NUCLEOTIDE SEQUENCE [LARGE SCALE GENOMIC DNA]</scope>
    <source>
        <strain evidence="4 5">BS15</strain>
    </source>
</reference>
<evidence type="ECO:0000256" key="2">
    <source>
        <dbReference type="SAM" id="SignalP"/>
    </source>
</evidence>
<keyword evidence="5" id="KW-1185">Reference proteome</keyword>
<protein>
    <recommendedName>
        <fullName evidence="3">SCP domain-containing protein</fullName>
    </recommendedName>
</protein>
<dbReference type="InterPro" id="IPR001283">
    <property type="entry name" value="CRISP-related"/>
</dbReference>
<feature type="domain" description="SCP" evidence="3">
    <location>
        <begin position="212"/>
        <end position="338"/>
    </location>
</feature>
<organism evidence="4 5">
    <name type="scientific">Rhodotorula paludigena</name>
    <dbReference type="NCBI Taxonomy" id="86838"/>
    <lineage>
        <taxon>Eukaryota</taxon>
        <taxon>Fungi</taxon>
        <taxon>Dikarya</taxon>
        <taxon>Basidiomycota</taxon>
        <taxon>Pucciniomycotina</taxon>
        <taxon>Microbotryomycetes</taxon>
        <taxon>Sporidiobolales</taxon>
        <taxon>Sporidiobolaceae</taxon>
        <taxon>Rhodotorula</taxon>
    </lineage>
</organism>
<keyword evidence="2" id="KW-0732">Signal</keyword>
<dbReference type="InterPro" id="IPR035940">
    <property type="entry name" value="CAP_sf"/>
</dbReference>
<dbReference type="SUPFAM" id="SSF55797">
    <property type="entry name" value="PR-1-like"/>
    <property type="match status" value="1"/>
</dbReference>
<evidence type="ECO:0000313" key="5">
    <source>
        <dbReference type="Proteomes" id="UP001342314"/>
    </source>
</evidence>
<comment type="caution">
    <text evidence="4">The sequence shown here is derived from an EMBL/GenBank/DDBJ whole genome shotgun (WGS) entry which is preliminary data.</text>
</comment>
<dbReference type="PROSITE" id="PS01009">
    <property type="entry name" value="CRISP_1"/>
    <property type="match status" value="1"/>
</dbReference>
<feature type="signal peptide" evidence="2">
    <location>
        <begin position="1"/>
        <end position="19"/>
    </location>
</feature>
<dbReference type="AlphaFoldDB" id="A0AAV5GHP2"/>
<dbReference type="PRINTS" id="PR00837">
    <property type="entry name" value="V5TPXLIKE"/>
</dbReference>
<dbReference type="SMART" id="SM00198">
    <property type="entry name" value="SCP"/>
    <property type="match status" value="1"/>
</dbReference>
<dbReference type="Gene3D" id="3.40.33.10">
    <property type="entry name" value="CAP"/>
    <property type="match status" value="1"/>
</dbReference>
<feature type="chain" id="PRO_5043506824" description="SCP domain-containing protein" evidence="2">
    <location>
        <begin position="20"/>
        <end position="353"/>
    </location>
</feature>
<sequence length="353" mass="36037">MRTTALLAAAAIAAAPALGYHVERSTGANHASRKCIEIAAGGDHCLKFAERSNVVAAPAKQRLARSRGIEALPTSRASGGPSTARPTMVTSRRPGFHGTHTSRHGHSALPTSVAASSVTTEAAHVETTSSSEQPESTTSTTQSLLQTTSATTSSTQAALQTTTSSEQPGSSTTTTPPAVTTTTSTTTTITTTTTTTSTTSQPPVATPAPADPVEASALAIHNQLRARHDAPALTWSTELASAAQTWANACVFEHGGGAGLGAGENLAAGYGSVDAAVQAWYDEVADYDFNNPGFSSATGHFTQLVWVGTSQLGCAVTDCPGLGDYLVCEYLEAGNIVGGDGIYFRENVLPASA</sequence>
<evidence type="ECO:0000256" key="1">
    <source>
        <dbReference type="SAM" id="MobiDB-lite"/>
    </source>
</evidence>
<accession>A0AAV5GHP2</accession>
<feature type="region of interest" description="Disordered" evidence="1">
    <location>
        <begin position="67"/>
        <end position="210"/>
    </location>
</feature>
<dbReference type="Proteomes" id="UP001342314">
    <property type="component" value="Unassembled WGS sequence"/>
</dbReference>
<dbReference type="PANTHER" id="PTHR10334">
    <property type="entry name" value="CYSTEINE-RICH SECRETORY PROTEIN-RELATED"/>
    <property type="match status" value="1"/>
</dbReference>
<gene>
    <name evidence="4" type="ORF">Rhopal_002752-T1</name>
</gene>
<dbReference type="Pfam" id="PF00188">
    <property type="entry name" value="CAP"/>
    <property type="match status" value="1"/>
</dbReference>
<dbReference type="GO" id="GO:0005576">
    <property type="term" value="C:extracellular region"/>
    <property type="evidence" value="ECO:0007669"/>
    <property type="project" value="InterPro"/>
</dbReference>
<feature type="compositionally biased region" description="Low complexity" evidence="1">
    <location>
        <begin position="111"/>
        <end position="203"/>
    </location>
</feature>
<name>A0AAV5GHP2_9BASI</name>